<dbReference type="InterPro" id="IPR013320">
    <property type="entry name" value="ConA-like_dom_sf"/>
</dbReference>
<evidence type="ECO:0000313" key="3">
    <source>
        <dbReference type="Proteomes" id="UP000663889"/>
    </source>
</evidence>
<reference evidence="2" key="1">
    <citation type="submission" date="2021-02" db="EMBL/GenBank/DDBJ databases">
        <authorList>
            <person name="Nowell W R."/>
        </authorList>
    </citation>
    <scope>NUCLEOTIDE SEQUENCE</scope>
</reference>
<gene>
    <name evidence="2" type="ORF">SEV965_LOCUS20264</name>
</gene>
<dbReference type="EMBL" id="CAJNOU010001306">
    <property type="protein sequence ID" value="CAF1184939.1"/>
    <property type="molecule type" value="Genomic_DNA"/>
</dbReference>
<dbReference type="Pfam" id="PF13385">
    <property type="entry name" value="Laminin_G_3"/>
    <property type="match status" value="1"/>
</dbReference>
<feature type="transmembrane region" description="Helical" evidence="1">
    <location>
        <begin position="33"/>
        <end position="55"/>
    </location>
</feature>
<keyword evidence="1" id="KW-0472">Membrane</keyword>
<keyword evidence="1" id="KW-0812">Transmembrane</keyword>
<dbReference type="Gene3D" id="2.60.120.200">
    <property type="match status" value="1"/>
</dbReference>
<name>A0A814V148_9BILA</name>
<sequence length="393" mass="44546">MKSKNEYLNWFVLGAHLYPPEKKKLPWYKTKRTIFELTLATIICIVGIIVGAALGSRRTPPPPICLPHKTNLIVDYLWSFDCGDAREDLTGLYNGTAVNGAKADSRDYSGQGMALYLDRKQNQYIILPRSLNLTLNTSFTVTSWLLIAGYMPKTILSDCNSFNSICISFVITDTTLNIQISNWDNATIIQTAFVSFQNYACQACWIHVAFSFNHQTGSTIFYFNGIQIGEKYLNLTVATLSQPNKMKATYIGLDAVTNALPFYGLIDQLSVLYAVKNVSVILYEATVVCRYRFDNDDINVGWGPNNIRARSQHVYRLYSNNKSTLLFNDSDSYFQSTGFTLMNSNDYAYSLTFWLRLMYGEIDDFTVHARQLTDSEFSTLAQSNDTQNLIKEL</sequence>
<proteinExistence type="predicted"/>
<organism evidence="2 3">
    <name type="scientific">Rotaria sordida</name>
    <dbReference type="NCBI Taxonomy" id="392033"/>
    <lineage>
        <taxon>Eukaryota</taxon>
        <taxon>Metazoa</taxon>
        <taxon>Spiralia</taxon>
        <taxon>Gnathifera</taxon>
        <taxon>Rotifera</taxon>
        <taxon>Eurotatoria</taxon>
        <taxon>Bdelloidea</taxon>
        <taxon>Philodinida</taxon>
        <taxon>Philodinidae</taxon>
        <taxon>Rotaria</taxon>
    </lineage>
</organism>
<dbReference type="Proteomes" id="UP000663889">
    <property type="component" value="Unassembled WGS sequence"/>
</dbReference>
<protein>
    <submittedName>
        <fullName evidence="2">Uncharacterized protein</fullName>
    </submittedName>
</protein>
<dbReference type="AlphaFoldDB" id="A0A814V148"/>
<evidence type="ECO:0000256" key="1">
    <source>
        <dbReference type="SAM" id="Phobius"/>
    </source>
</evidence>
<dbReference type="SUPFAM" id="SSF49899">
    <property type="entry name" value="Concanavalin A-like lectins/glucanases"/>
    <property type="match status" value="1"/>
</dbReference>
<evidence type="ECO:0000313" key="2">
    <source>
        <dbReference type="EMBL" id="CAF1184939.1"/>
    </source>
</evidence>
<keyword evidence="1" id="KW-1133">Transmembrane helix</keyword>
<comment type="caution">
    <text evidence="2">The sequence shown here is derived from an EMBL/GenBank/DDBJ whole genome shotgun (WGS) entry which is preliminary data.</text>
</comment>
<accession>A0A814V148</accession>